<keyword evidence="1" id="KW-0347">Helicase</keyword>
<name>A0A1C7H659_9BACE</name>
<dbReference type="RefSeq" id="WP_065540077.1">
    <property type="nucleotide sequence ID" value="NZ_CAPDLJ010000002.1"/>
</dbReference>
<evidence type="ECO:0000313" key="2">
    <source>
        <dbReference type="Proteomes" id="UP000092631"/>
    </source>
</evidence>
<keyword evidence="1" id="KW-0547">Nucleotide-binding</keyword>
<proteinExistence type="predicted"/>
<dbReference type="KEGG" id="bcae:A4V03_19315"/>
<dbReference type="PANTHER" id="PTHR34985">
    <property type="entry name" value="SLR0554 PROTEIN"/>
    <property type="match status" value="1"/>
</dbReference>
<dbReference type="Pfam" id="PF05272">
    <property type="entry name" value="VapE-like_dom"/>
    <property type="match status" value="1"/>
</dbReference>
<organism evidence="1 2">
    <name type="scientific">Bacteroides caecimuris</name>
    <dbReference type="NCBI Taxonomy" id="1796613"/>
    <lineage>
        <taxon>Bacteria</taxon>
        <taxon>Pseudomonadati</taxon>
        <taxon>Bacteroidota</taxon>
        <taxon>Bacteroidia</taxon>
        <taxon>Bacteroidales</taxon>
        <taxon>Bacteroidaceae</taxon>
        <taxon>Bacteroides</taxon>
    </lineage>
</organism>
<sequence length="692" mass="80781">MRITQIRDDGKVNTLRTLKIEQLVEQMKVETKARLVSAMREVLPYILPGDKNDYVQKVPKLLPAAAFIRKNGIMTMSEYNGIVMLQVNNLSGLMEADAVKERVKELPQTYLAFTGSSGKSVKIWVRFTYPDDLLPVGREQAELFHAHAYRLAVKFYQPQLPFDIDLKEPSLEQYCRLTYDPDLYFNPEAMPIYMKQPMAMPTEMTYREQVQTEASPLQRLAPGYESHHALSVLFEAAFARALDEQQDGYSLGDDIHSLLVCLAGHCFRAGIPEEDTVRWTRAHYRLPEDDFLIRETVRNVYRTSKGFADKSSLLPEQLFVMQMDEFMKRRYEFRFNQLTSQVECRQRNSFDFYFRPVDRRLMASITMNAQYEGLKLWDKDVVRYLNSDRVPLYQPVEEFLYGLPHWDGKDHIGDLAKRVPCDNPHWAQLFRRWFLSMVAHWRGMGKSHANSTSPILVGPQAYRKSTFCRLILPPCLQAYYTDSIDFSRKRDAELYLNRFLLINMDEFDQIGITQQPFLKHILQKPVVNTRRPNASAVEELRRYASFIGTSNHKDLLTDTSGSRRYLGVEVTGVIDVVRPVDYEQLYAQAMAALYHNERYWFDEKEEAIMMEANQEFEQSPVIEQLFLVYYRVAEDDEEGEWMLAADILQRIQKASKMKFSPGQVNYFGRILQRLGVQSYRKTRGVYYHVVAV</sequence>
<keyword evidence="1" id="KW-0067">ATP-binding</keyword>
<dbReference type="AlphaFoldDB" id="A0A1C7H659"/>
<dbReference type="GeneID" id="82189281"/>
<dbReference type="GO" id="GO:0004386">
    <property type="term" value="F:helicase activity"/>
    <property type="evidence" value="ECO:0007669"/>
    <property type="project" value="UniProtKB-KW"/>
</dbReference>
<dbReference type="InterPro" id="IPR007936">
    <property type="entry name" value="VapE-like_dom"/>
</dbReference>
<dbReference type="InterPro" id="IPR024450">
    <property type="entry name" value="DUF3874"/>
</dbReference>
<accession>A0A1C7H659</accession>
<protein>
    <submittedName>
        <fullName evidence="1">Helicase</fullName>
    </submittedName>
</protein>
<dbReference type="OrthoDB" id="9801888at2"/>
<gene>
    <name evidence="1" type="ORF">A4V03_19315</name>
</gene>
<dbReference type="Pfam" id="PF08800">
    <property type="entry name" value="BT4734-like_N"/>
    <property type="match status" value="1"/>
</dbReference>
<dbReference type="Proteomes" id="UP000092631">
    <property type="component" value="Chromosome"/>
</dbReference>
<dbReference type="PANTHER" id="PTHR34985:SF1">
    <property type="entry name" value="SLR0554 PROTEIN"/>
    <property type="match status" value="1"/>
</dbReference>
<keyword evidence="1" id="KW-0378">Hydrolase</keyword>
<dbReference type="InterPro" id="IPR014907">
    <property type="entry name" value="BT4734-like_N"/>
</dbReference>
<reference evidence="2" key="1">
    <citation type="submission" date="2016-04" db="EMBL/GenBank/DDBJ databases">
        <title>Complete Genome Sequences of Twelve Strains of a Stable Defined Moderately Diverse Mouse Microbiota 2 (sDMDMm2).</title>
        <authorList>
            <person name="Uchimura Y."/>
            <person name="Wyss M."/>
            <person name="Brugiroux S."/>
            <person name="Limenitakis J.P."/>
            <person name="Stecher B."/>
            <person name="McCoy K.D."/>
            <person name="Macpherson A.J."/>
        </authorList>
    </citation>
    <scope>NUCLEOTIDE SEQUENCE [LARGE SCALE GENOMIC DNA]</scope>
    <source>
        <strain evidence="2">I48</strain>
    </source>
</reference>
<dbReference type="EMBL" id="CP015401">
    <property type="protein sequence ID" value="ANU59456.1"/>
    <property type="molecule type" value="Genomic_DNA"/>
</dbReference>
<keyword evidence="2" id="KW-1185">Reference proteome</keyword>
<evidence type="ECO:0000313" key="1">
    <source>
        <dbReference type="EMBL" id="ANU59456.1"/>
    </source>
</evidence>
<dbReference type="Pfam" id="PF12990">
    <property type="entry name" value="DUF3874"/>
    <property type="match status" value="1"/>
</dbReference>